<dbReference type="InterPro" id="IPR037523">
    <property type="entry name" value="VOC_core"/>
</dbReference>
<dbReference type="EMBL" id="KZ826021">
    <property type="protein sequence ID" value="PYH89614.1"/>
    <property type="molecule type" value="Genomic_DNA"/>
</dbReference>
<dbReference type="OrthoDB" id="3340372at2759"/>
<dbReference type="PROSITE" id="PS51819">
    <property type="entry name" value="VOC"/>
    <property type="match status" value="1"/>
</dbReference>
<dbReference type="Proteomes" id="UP000247810">
    <property type="component" value="Unassembled WGS sequence"/>
</dbReference>
<gene>
    <name evidence="2" type="ORF">BO71DRAFT_336326</name>
</gene>
<dbReference type="Gene3D" id="3.10.180.10">
    <property type="entry name" value="2,3-Dihydroxybiphenyl 1,2-Dioxygenase, domain 1"/>
    <property type="match status" value="1"/>
</dbReference>
<name>A0A319CX30_9EURO</name>
<sequence>MITGLHHVNILVPEGSLPQAESFYSSTLGLVSAPVPHLQKGTLLWFNLTPDGSQQIHVAFGPNPEQDSRRHACLKVGSPEDLLALQQRVWEHHVRGGEDAPVHADRPGGENSGAKGVEYPSRFFARDFAGNRLEFTL</sequence>
<reference evidence="2 3" key="1">
    <citation type="submission" date="2018-02" db="EMBL/GenBank/DDBJ databases">
        <title>The genomes of Aspergillus section Nigri reveals drivers in fungal speciation.</title>
        <authorList>
            <consortium name="DOE Joint Genome Institute"/>
            <person name="Vesth T.C."/>
            <person name="Nybo J."/>
            <person name="Theobald S."/>
            <person name="Brandl J."/>
            <person name="Frisvad J.C."/>
            <person name="Nielsen K.F."/>
            <person name="Lyhne E.K."/>
            <person name="Kogle M.E."/>
            <person name="Kuo A."/>
            <person name="Riley R."/>
            <person name="Clum A."/>
            <person name="Nolan M."/>
            <person name="Lipzen A."/>
            <person name="Salamov A."/>
            <person name="Henrissat B."/>
            <person name="Wiebenga A."/>
            <person name="De vries R.P."/>
            <person name="Grigoriev I.V."/>
            <person name="Mortensen U.H."/>
            <person name="Andersen M.R."/>
            <person name="Baker S.E."/>
        </authorList>
    </citation>
    <scope>NUCLEOTIDE SEQUENCE [LARGE SCALE GENOMIC DNA]</scope>
    <source>
        <strain evidence="2 3">CBS 707.79</strain>
    </source>
</reference>
<dbReference type="SUPFAM" id="SSF54593">
    <property type="entry name" value="Glyoxalase/Bleomycin resistance protein/Dihydroxybiphenyl dioxygenase"/>
    <property type="match status" value="1"/>
</dbReference>
<organism evidence="2 3">
    <name type="scientific">Aspergillus ellipticus CBS 707.79</name>
    <dbReference type="NCBI Taxonomy" id="1448320"/>
    <lineage>
        <taxon>Eukaryota</taxon>
        <taxon>Fungi</taxon>
        <taxon>Dikarya</taxon>
        <taxon>Ascomycota</taxon>
        <taxon>Pezizomycotina</taxon>
        <taxon>Eurotiomycetes</taxon>
        <taxon>Eurotiomycetidae</taxon>
        <taxon>Eurotiales</taxon>
        <taxon>Aspergillaceae</taxon>
        <taxon>Aspergillus</taxon>
        <taxon>Aspergillus subgen. Circumdati</taxon>
    </lineage>
</organism>
<evidence type="ECO:0000259" key="1">
    <source>
        <dbReference type="PROSITE" id="PS51819"/>
    </source>
</evidence>
<keyword evidence="3" id="KW-1185">Reference proteome</keyword>
<dbReference type="AlphaFoldDB" id="A0A319CX30"/>
<dbReference type="PANTHER" id="PTHR39175">
    <property type="entry name" value="FAMILY PROTEIN, PUTATIVE (AFU_ORTHOLOGUE AFUA_3G15060)-RELATED"/>
    <property type="match status" value="1"/>
</dbReference>
<evidence type="ECO:0000313" key="3">
    <source>
        <dbReference type="Proteomes" id="UP000247810"/>
    </source>
</evidence>
<protein>
    <submittedName>
        <fullName evidence="2">Glyoxalase family protein</fullName>
    </submittedName>
</protein>
<accession>A0A319CX30</accession>
<dbReference type="PANTHER" id="PTHR39175:SF1">
    <property type="entry name" value="FAMILY PROTEIN, PUTATIVE (AFU_ORTHOLOGUE AFUA_3G15060)-RELATED"/>
    <property type="match status" value="1"/>
</dbReference>
<dbReference type="VEuPathDB" id="FungiDB:BO71DRAFT_336326"/>
<evidence type="ECO:0000313" key="2">
    <source>
        <dbReference type="EMBL" id="PYH89614.1"/>
    </source>
</evidence>
<dbReference type="InterPro" id="IPR029068">
    <property type="entry name" value="Glyas_Bleomycin-R_OHBP_Dase"/>
</dbReference>
<proteinExistence type="predicted"/>
<feature type="domain" description="VOC" evidence="1">
    <location>
        <begin position="4"/>
        <end position="137"/>
    </location>
</feature>